<evidence type="ECO:0000313" key="4">
    <source>
        <dbReference type="EMBL" id="KAJ7338292.1"/>
    </source>
</evidence>
<gene>
    <name evidence="4" type="ORF">JRQ81_011066</name>
</gene>
<reference evidence="4" key="1">
    <citation type="journal article" date="2023" name="DNA Res.">
        <title>Chromosome-level genome assembly of Phrynocephalus forsythii using third-generation DNA sequencing and Hi-C analysis.</title>
        <authorList>
            <person name="Qi Y."/>
            <person name="Zhao W."/>
            <person name="Zhao Y."/>
            <person name="Niu C."/>
            <person name="Cao S."/>
            <person name="Zhang Y."/>
        </authorList>
    </citation>
    <scope>NUCLEOTIDE SEQUENCE</scope>
    <source>
        <tissue evidence="4">Muscle</tissue>
    </source>
</reference>
<keyword evidence="5" id="KW-1185">Reference proteome</keyword>
<feature type="domain" description="DUF4515" evidence="3">
    <location>
        <begin position="75"/>
        <end position="265"/>
    </location>
</feature>
<dbReference type="PANTHER" id="PTHR14845:SF0">
    <property type="entry name" value="DUF4515 DOMAIN-CONTAINING PROTEIN"/>
    <property type="match status" value="1"/>
</dbReference>
<evidence type="ECO:0000256" key="1">
    <source>
        <dbReference type="ARBA" id="ARBA00023054"/>
    </source>
</evidence>
<feature type="coiled-coil region" evidence="2">
    <location>
        <begin position="104"/>
        <end position="142"/>
    </location>
</feature>
<dbReference type="Pfam" id="PF14988">
    <property type="entry name" value="DUF4515"/>
    <property type="match status" value="1"/>
</dbReference>
<proteinExistence type="predicted"/>
<name>A0A9Q0Y1N6_9SAUR</name>
<dbReference type="AlphaFoldDB" id="A0A9Q0Y1N6"/>
<evidence type="ECO:0000259" key="3">
    <source>
        <dbReference type="Pfam" id="PF14988"/>
    </source>
</evidence>
<evidence type="ECO:0000313" key="5">
    <source>
        <dbReference type="Proteomes" id="UP001142489"/>
    </source>
</evidence>
<accession>A0A9Q0Y1N6</accession>
<dbReference type="OrthoDB" id="2129492at2759"/>
<dbReference type="EMBL" id="JAPFRF010000003">
    <property type="protein sequence ID" value="KAJ7338292.1"/>
    <property type="molecule type" value="Genomic_DNA"/>
</dbReference>
<dbReference type="InterPro" id="IPR032777">
    <property type="entry name" value="DUF4515"/>
</dbReference>
<comment type="caution">
    <text evidence="4">The sequence shown here is derived from an EMBL/GenBank/DDBJ whole genome shotgun (WGS) entry which is preliminary data.</text>
</comment>
<sequence>MAPKGKKPKVKKGKVKDAVKGTISTLPYVSEKEKYLQKEYTILTEHVRMYTERARHFQWENEFLDKEAQKIRETSKVYLSYLTRRTLRCQNAIISLNDQNRADLAEVRSQKEELISHYTEKEKEVRHELMEMEAKLSLMNKEIEALQPWQELQVLQLARIRELEKELLVMRVQHTEQMHKMKSEFLQLTAEYEMASQQKVQSLAKLAEKEAVRSLIQHTKQVKADNWRLRHKLLDLIKQAQVLKAFLFQLQEQQKQRLQEHQYKQDLARMRTWLRHERARPVITLGSPFRCSPPARSRLICPPVTSVETVSPKLPTKCGPNALESGSADLASQAYSTSLGIRKEDNDCGH</sequence>
<keyword evidence="1 2" id="KW-0175">Coiled coil</keyword>
<dbReference type="Proteomes" id="UP001142489">
    <property type="component" value="Unassembled WGS sequence"/>
</dbReference>
<protein>
    <recommendedName>
        <fullName evidence="3">DUF4515 domain-containing protein</fullName>
    </recommendedName>
</protein>
<dbReference type="PANTHER" id="PTHR14845">
    <property type="entry name" value="COILED-COIL DOMAIN-CONTAINING 166"/>
    <property type="match status" value="1"/>
</dbReference>
<organism evidence="4 5">
    <name type="scientific">Phrynocephalus forsythii</name>
    <dbReference type="NCBI Taxonomy" id="171643"/>
    <lineage>
        <taxon>Eukaryota</taxon>
        <taxon>Metazoa</taxon>
        <taxon>Chordata</taxon>
        <taxon>Craniata</taxon>
        <taxon>Vertebrata</taxon>
        <taxon>Euteleostomi</taxon>
        <taxon>Lepidosauria</taxon>
        <taxon>Squamata</taxon>
        <taxon>Bifurcata</taxon>
        <taxon>Unidentata</taxon>
        <taxon>Episquamata</taxon>
        <taxon>Toxicofera</taxon>
        <taxon>Iguania</taxon>
        <taxon>Acrodonta</taxon>
        <taxon>Agamidae</taxon>
        <taxon>Agaminae</taxon>
        <taxon>Phrynocephalus</taxon>
    </lineage>
</organism>
<evidence type="ECO:0000256" key="2">
    <source>
        <dbReference type="SAM" id="Coils"/>
    </source>
</evidence>